<dbReference type="RefSeq" id="WP_111276953.1">
    <property type="nucleotide sequence ID" value="NZ_QFYS01000007.1"/>
</dbReference>
<dbReference type="AlphaFoldDB" id="A0A328B920"/>
<gene>
    <name evidence="2" type="ORF">DJ019_15415</name>
</gene>
<proteinExistence type="predicted"/>
<dbReference type="EMBL" id="QFYS01000007">
    <property type="protein sequence ID" value="RAK63643.1"/>
    <property type="molecule type" value="Genomic_DNA"/>
</dbReference>
<reference evidence="2 3" key="1">
    <citation type="submission" date="2018-05" db="EMBL/GenBank/DDBJ databases">
        <authorList>
            <person name="Lanie J.A."/>
            <person name="Ng W.-L."/>
            <person name="Kazmierczak K.M."/>
            <person name="Andrzejewski T.M."/>
            <person name="Davidsen T.M."/>
            <person name="Wayne K.J."/>
            <person name="Tettelin H."/>
            <person name="Glass J.I."/>
            <person name="Rusch D."/>
            <person name="Podicherti R."/>
            <person name="Tsui H.-C.T."/>
            <person name="Winkler M.E."/>
        </authorList>
    </citation>
    <scope>NUCLEOTIDE SEQUENCE [LARGE SCALE GENOMIC DNA]</scope>
    <source>
        <strain evidence="2 3">BUT-10</strain>
    </source>
</reference>
<organism evidence="2 3">
    <name type="scientific">Phenylobacterium kunshanense</name>
    <dbReference type="NCBI Taxonomy" id="1445034"/>
    <lineage>
        <taxon>Bacteria</taxon>
        <taxon>Pseudomonadati</taxon>
        <taxon>Pseudomonadota</taxon>
        <taxon>Alphaproteobacteria</taxon>
        <taxon>Caulobacterales</taxon>
        <taxon>Caulobacteraceae</taxon>
        <taxon>Phenylobacterium</taxon>
    </lineage>
</organism>
<evidence type="ECO:0000256" key="1">
    <source>
        <dbReference type="SAM" id="MobiDB-lite"/>
    </source>
</evidence>
<sequence>MYVTSSATSAYPAPVTGVRAASGVTSADYATRMARFDTLSATVNDTSGRTGEAQRAEAYQALQAMSAGGELAGIDAERRKVLDQATFDSDIGRRAQALGKDFVQTLNTARQAGGPQAALQAAAGRFDSLSSSDQDLLFQTTINVADRTGTKPYADAGAWRANMDAQAKVVGFMKEAGVVGANGALDQKAAQAKAAADPKFATALRLSLRSDNTSAEWTEAVGQFFGRAAPKDQVQLSDAAQQMLDASPAAPTAAAPPATPYREGSITSVRA</sequence>
<keyword evidence="3" id="KW-1185">Reference proteome</keyword>
<dbReference type="Proteomes" id="UP000249524">
    <property type="component" value="Unassembled WGS sequence"/>
</dbReference>
<name>A0A328B920_9CAUL</name>
<accession>A0A328B920</accession>
<feature type="region of interest" description="Disordered" evidence="1">
    <location>
        <begin position="236"/>
        <end position="271"/>
    </location>
</feature>
<evidence type="ECO:0000313" key="3">
    <source>
        <dbReference type="Proteomes" id="UP000249524"/>
    </source>
</evidence>
<evidence type="ECO:0000313" key="2">
    <source>
        <dbReference type="EMBL" id="RAK63643.1"/>
    </source>
</evidence>
<comment type="caution">
    <text evidence="2">The sequence shown here is derived from an EMBL/GenBank/DDBJ whole genome shotgun (WGS) entry which is preliminary data.</text>
</comment>
<protein>
    <submittedName>
        <fullName evidence="2">Uncharacterized protein</fullName>
    </submittedName>
</protein>